<evidence type="ECO:0000313" key="2">
    <source>
        <dbReference type="Proteomes" id="UP000054538"/>
    </source>
</evidence>
<proteinExistence type="predicted"/>
<dbReference type="STRING" id="930991.A0A0D0CT42"/>
<dbReference type="AlphaFoldDB" id="A0A0D0CT42"/>
<organism evidence="1 2">
    <name type="scientific">Paxillus rubicundulus Ve08.2h10</name>
    <dbReference type="NCBI Taxonomy" id="930991"/>
    <lineage>
        <taxon>Eukaryota</taxon>
        <taxon>Fungi</taxon>
        <taxon>Dikarya</taxon>
        <taxon>Basidiomycota</taxon>
        <taxon>Agaricomycotina</taxon>
        <taxon>Agaricomycetes</taxon>
        <taxon>Agaricomycetidae</taxon>
        <taxon>Boletales</taxon>
        <taxon>Paxilineae</taxon>
        <taxon>Paxillaceae</taxon>
        <taxon>Paxillus</taxon>
    </lineage>
</organism>
<dbReference type="OrthoDB" id="3269759at2759"/>
<dbReference type="EMBL" id="KN826558">
    <property type="protein sequence ID" value="KIK78538.1"/>
    <property type="molecule type" value="Genomic_DNA"/>
</dbReference>
<name>A0A0D0CT42_9AGAM</name>
<dbReference type="Pfam" id="PF14223">
    <property type="entry name" value="Retrotran_gag_2"/>
    <property type="match status" value="1"/>
</dbReference>
<gene>
    <name evidence="1" type="ORF">PAXRUDRAFT_163745</name>
</gene>
<dbReference type="Proteomes" id="UP000054538">
    <property type="component" value="Unassembled WGS sequence"/>
</dbReference>
<dbReference type="HOGENOM" id="CLU_078575_0_0_1"/>
<keyword evidence="2" id="KW-1185">Reference proteome</keyword>
<accession>A0A0D0CT42</accession>
<evidence type="ECO:0000313" key="1">
    <source>
        <dbReference type="EMBL" id="KIK78538.1"/>
    </source>
</evidence>
<dbReference type="InParanoid" id="A0A0D0CT42"/>
<sequence length="209" mass="23587">MSVSIKPGEEFLHTPKLAADGENWIMYRDFMYRDCLQFSIAAQGLLSHLDGTETVPTDPKMLVVYKKTLKDWQINEAITKQLIARTIPNTLFSKIKMILTAHGIFTHLLKLFEQHSGIISIQIQQKMQALKCSDKGNVREHFEKLHSFCEQLASMGQDPMDQAFSAVIVRSLPAYYDPQISAMMGVAKSSSTPLTSNTLIEAIQDKYNC</sequence>
<protein>
    <submittedName>
        <fullName evidence="1">Uncharacterized protein</fullName>
    </submittedName>
</protein>
<reference evidence="2" key="2">
    <citation type="submission" date="2015-01" db="EMBL/GenBank/DDBJ databases">
        <title>Evolutionary Origins and Diversification of the Mycorrhizal Mutualists.</title>
        <authorList>
            <consortium name="DOE Joint Genome Institute"/>
            <consortium name="Mycorrhizal Genomics Consortium"/>
            <person name="Kohler A."/>
            <person name="Kuo A."/>
            <person name="Nagy L.G."/>
            <person name="Floudas D."/>
            <person name="Copeland A."/>
            <person name="Barry K.W."/>
            <person name="Cichocki N."/>
            <person name="Veneault-Fourrey C."/>
            <person name="LaButti K."/>
            <person name="Lindquist E.A."/>
            <person name="Lipzen A."/>
            <person name="Lundell T."/>
            <person name="Morin E."/>
            <person name="Murat C."/>
            <person name="Riley R."/>
            <person name="Ohm R."/>
            <person name="Sun H."/>
            <person name="Tunlid A."/>
            <person name="Henrissat B."/>
            <person name="Grigoriev I.V."/>
            <person name="Hibbett D.S."/>
            <person name="Martin F."/>
        </authorList>
    </citation>
    <scope>NUCLEOTIDE SEQUENCE [LARGE SCALE GENOMIC DNA]</scope>
    <source>
        <strain evidence="2">Ve08.2h10</strain>
    </source>
</reference>
<reference evidence="1 2" key="1">
    <citation type="submission" date="2014-04" db="EMBL/GenBank/DDBJ databases">
        <authorList>
            <consortium name="DOE Joint Genome Institute"/>
            <person name="Kuo A."/>
            <person name="Kohler A."/>
            <person name="Jargeat P."/>
            <person name="Nagy L.G."/>
            <person name="Floudas D."/>
            <person name="Copeland A."/>
            <person name="Barry K.W."/>
            <person name="Cichocki N."/>
            <person name="Veneault-Fourrey C."/>
            <person name="LaButti K."/>
            <person name="Lindquist E.A."/>
            <person name="Lipzen A."/>
            <person name="Lundell T."/>
            <person name="Morin E."/>
            <person name="Murat C."/>
            <person name="Sun H."/>
            <person name="Tunlid A."/>
            <person name="Henrissat B."/>
            <person name="Grigoriev I.V."/>
            <person name="Hibbett D.S."/>
            <person name="Martin F."/>
            <person name="Nordberg H.P."/>
            <person name="Cantor M.N."/>
            <person name="Hua S.X."/>
        </authorList>
    </citation>
    <scope>NUCLEOTIDE SEQUENCE [LARGE SCALE GENOMIC DNA]</scope>
    <source>
        <strain evidence="1 2">Ve08.2h10</strain>
    </source>
</reference>